<reference evidence="2" key="1">
    <citation type="submission" date="2016-10" db="EMBL/GenBank/DDBJ databases">
        <authorList>
            <person name="Varghese N."/>
            <person name="Submissions S."/>
        </authorList>
    </citation>
    <scope>NUCLEOTIDE SEQUENCE [LARGE SCALE GENOMIC DNA]</scope>
    <source>
        <strain evidence="2">Jip14</strain>
    </source>
</reference>
<dbReference type="Proteomes" id="UP000198916">
    <property type="component" value="Unassembled WGS sequence"/>
</dbReference>
<dbReference type="AlphaFoldDB" id="A0A1H7R221"/>
<dbReference type="STRING" id="332977.SAMN05421740_106228"/>
<keyword evidence="2" id="KW-1185">Reference proteome</keyword>
<dbReference type="EMBL" id="FNZR01000006">
    <property type="protein sequence ID" value="SEL54212.1"/>
    <property type="molecule type" value="Genomic_DNA"/>
</dbReference>
<protein>
    <submittedName>
        <fullName evidence="1">Uncharacterized protein</fullName>
    </submittedName>
</protein>
<gene>
    <name evidence="1" type="ORF">SAMN05421740_106228</name>
</gene>
<dbReference type="RefSeq" id="WP_090606825.1">
    <property type="nucleotide sequence ID" value="NZ_FNZR01000006.1"/>
</dbReference>
<evidence type="ECO:0000313" key="2">
    <source>
        <dbReference type="Proteomes" id="UP000198916"/>
    </source>
</evidence>
<name>A0A1H7R221_9SPHI</name>
<dbReference type="InterPro" id="IPR046233">
    <property type="entry name" value="DUF6266"/>
</dbReference>
<sequence length="213" mass="23663">MAVFKNGPNGSFSGKVGSVVGYKWKGLDVIRGLPRKSSKPRSEARLANEQAMKVIMEALKPLTVFIRTSFRNVADPLNMSAFNLALSLNKKQALKGEYPNLEIDWSKFRTSQGDLPGAEAVNARWTDSGLHVSWCDNTGAEKAYGTDRLSILVYSHALGIWQNFLNETTRDAQECILPAKENWIGTDIEVFLTFMSFGSELVSDSVHIHVRLP</sequence>
<evidence type="ECO:0000313" key="1">
    <source>
        <dbReference type="EMBL" id="SEL54212.1"/>
    </source>
</evidence>
<accession>A0A1H7R221</accession>
<dbReference type="Pfam" id="PF19781">
    <property type="entry name" value="DUF6266"/>
    <property type="match status" value="1"/>
</dbReference>
<dbReference type="OrthoDB" id="665435at2"/>
<proteinExistence type="predicted"/>
<organism evidence="1 2">
    <name type="scientific">Parapedobacter koreensis</name>
    <dbReference type="NCBI Taxonomy" id="332977"/>
    <lineage>
        <taxon>Bacteria</taxon>
        <taxon>Pseudomonadati</taxon>
        <taxon>Bacteroidota</taxon>
        <taxon>Sphingobacteriia</taxon>
        <taxon>Sphingobacteriales</taxon>
        <taxon>Sphingobacteriaceae</taxon>
        <taxon>Parapedobacter</taxon>
    </lineage>
</organism>